<dbReference type="SUPFAM" id="SSF51735">
    <property type="entry name" value="NAD(P)-binding Rossmann-fold domains"/>
    <property type="match status" value="1"/>
</dbReference>
<comment type="similarity">
    <text evidence="1">Belongs to the NAD(P)-dependent epimerase/dehydratase family.</text>
</comment>
<evidence type="ECO:0000256" key="1">
    <source>
        <dbReference type="ARBA" id="ARBA00007637"/>
    </source>
</evidence>
<evidence type="ECO:0000313" key="3">
    <source>
        <dbReference type="EMBL" id="KOX97778.1"/>
    </source>
</evidence>
<comment type="caution">
    <text evidence="3">The sequence shown here is derived from an EMBL/GenBank/DDBJ whole genome shotgun (WGS) entry which is preliminary data.</text>
</comment>
<organism evidence="3 4">
    <name type="scientific">Halorubrum tropicale</name>
    <dbReference type="NCBI Taxonomy" id="1765655"/>
    <lineage>
        <taxon>Archaea</taxon>
        <taxon>Methanobacteriati</taxon>
        <taxon>Methanobacteriota</taxon>
        <taxon>Stenosarchaea group</taxon>
        <taxon>Halobacteria</taxon>
        <taxon>Halobacteriales</taxon>
        <taxon>Haloferacaceae</taxon>
        <taxon>Halorubrum</taxon>
    </lineage>
</organism>
<keyword evidence="4" id="KW-1185">Reference proteome</keyword>
<dbReference type="AlphaFoldDB" id="A0A0M9AT47"/>
<feature type="domain" description="NAD-dependent epimerase/dehydratase" evidence="2">
    <location>
        <begin position="4"/>
        <end position="180"/>
    </location>
</feature>
<dbReference type="PANTHER" id="PTHR43000">
    <property type="entry name" value="DTDP-D-GLUCOSE 4,6-DEHYDRATASE-RELATED"/>
    <property type="match status" value="1"/>
</dbReference>
<dbReference type="STRING" id="1765655.AMR74_02445"/>
<dbReference type="Pfam" id="PF01370">
    <property type="entry name" value="Epimerase"/>
    <property type="match status" value="1"/>
</dbReference>
<gene>
    <name evidence="3" type="ORF">AMR74_02445</name>
</gene>
<dbReference type="Proteomes" id="UP000037747">
    <property type="component" value="Unassembled WGS sequence"/>
</dbReference>
<accession>A0A0M9AT47</accession>
<evidence type="ECO:0000259" key="2">
    <source>
        <dbReference type="Pfam" id="PF01370"/>
    </source>
</evidence>
<name>A0A0M9AT47_9EURY</name>
<dbReference type="PATRIC" id="fig|1705389.3.peg.776"/>
<dbReference type="OrthoDB" id="199183at2157"/>
<protein>
    <submittedName>
        <fullName evidence="3">UDP-glucose 4-epimerase</fullName>
    </submittedName>
</protein>
<proteinExistence type="inferred from homology"/>
<dbReference type="Gene3D" id="3.40.50.720">
    <property type="entry name" value="NAD(P)-binding Rossmann-like Domain"/>
    <property type="match status" value="1"/>
</dbReference>
<dbReference type="InterPro" id="IPR001509">
    <property type="entry name" value="Epimerase_deHydtase"/>
</dbReference>
<reference evidence="3 4" key="1">
    <citation type="submission" date="2015-08" db="EMBL/GenBank/DDBJ databases">
        <title>Genomes of Isolates from Cabo Rojo, PR.</title>
        <authorList>
            <person name="Sanchez-Nieves R.L."/>
            <person name="Montalvo-Rodriguez R."/>
        </authorList>
    </citation>
    <scope>NUCLEOTIDE SEQUENCE [LARGE SCALE GENOMIC DNA]</scope>
    <source>
        <strain evidence="3 4">5</strain>
    </source>
</reference>
<dbReference type="RefSeq" id="WP_053770471.1">
    <property type="nucleotide sequence ID" value="NZ_LIST01000001.1"/>
</dbReference>
<dbReference type="EMBL" id="LIST01000001">
    <property type="protein sequence ID" value="KOX97778.1"/>
    <property type="molecule type" value="Genomic_DNA"/>
</dbReference>
<sequence>MDTVLVTGGRGASGRWVADRLAGDYDVVVVDYDHPGLGVDPAPNVSFRAADLAERDQALDVVAAVDPDAVVHWAAIPVAGTHPEGRVFKTNALAAKHVCDAAGRADAPVVQASSDGAYGFFFADPTPFPDELPVTEAHPLRPEDPYGLSKVTAEAAAGAAARRHDVPAVSVRPSWIQYPGDYACRADEYVGDLDAGAGNFWSYVDVRDVADLVAAALADLLGDDPAVDPGTHEAVNCVAADNALGRPLLDLLRESYGEVPDDCAVDADALAEGDDRGAYAIEKASRLFGWTPSRSWRDAADAAVAGPTLFEE</sequence>
<dbReference type="InterPro" id="IPR036291">
    <property type="entry name" value="NAD(P)-bd_dom_sf"/>
</dbReference>
<evidence type="ECO:0000313" key="4">
    <source>
        <dbReference type="Proteomes" id="UP000037747"/>
    </source>
</evidence>